<evidence type="ECO:0000313" key="2">
    <source>
        <dbReference type="Proteomes" id="UP000735302"/>
    </source>
</evidence>
<gene>
    <name evidence="1" type="ORF">PoB_000648200</name>
</gene>
<reference evidence="1 2" key="1">
    <citation type="journal article" date="2021" name="Elife">
        <title>Chloroplast acquisition without the gene transfer in kleptoplastic sea slugs, Plakobranchus ocellatus.</title>
        <authorList>
            <person name="Maeda T."/>
            <person name="Takahashi S."/>
            <person name="Yoshida T."/>
            <person name="Shimamura S."/>
            <person name="Takaki Y."/>
            <person name="Nagai Y."/>
            <person name="Toyoda A."/>
            <person name="Suzuki Y."/>
            <person name="Arimoto A."/>
            <person name="Ishii H."/>
            <person name="Satoh N."/>
            <person name="Nishiyama T."/>
            <person name="Hasebe M."/>
            <person name="Maruyama T."/>
            <person name="Minagawa J."/>
            <person name="Obokata J."/>
            <person name="Shigenobu S."/>
        </authorList>
    </citation>
    <scope>NUCLEOTIDE SEQUENCE [LARGE SCALE GENOMIC DNA]</scope>
</reference>
<comment type="caution">
    <text evidence="1">The sequence shown here is derived from an EMBL/GenBank/DDBJ whole genome shotgun (WGS) entry which is preliminary data.</text>
</comment>
<sequence length="84" mass="9037">MTTSCSYEVMQKKAGLSTNYNGTSFGVDDDTVYRKSALGSAAIICCKFEPRDPYLSLTEGLKARIHAVDKTSALSSAGILLLRV</sequence>
<dbReference type="AlphaFoldDB" id="A0AAV3YC28"/>
<protein>
    <submittedName>
        <fullName evidence="1">Uncharacterized protein</fullName>
    </submittedName>
</protein>
<proteinExistence type="predicted"/>
<organism evidence="1 2">
    <name type="scientific">Plakobranchus ocellatus</name>
    <dbReference type="NCBI Taxonomy" id="259542"/>
    <lineage>
        <taxon>Eukaryota</taxon>
        <taxon>Metazoa</taxon>
        <taxon>Spiralia</taxon>
        <taxon>Lophotrochozoa</taxon>
        <taxon>Mollusca</taxon>
        <taxon>Gastropoda</taxon>
        <taxon>Heterobranchia</taxon>
        <taxon>Euthyneura</taxon>
        <taxon>Panpulmonata</taxon>
        <taxon>Sacoglossa</taxon>
        <taxon>Placobranchoidea</taxon>
        <taxon>Plakobranchidae</taxon>
        <taxon>Plakobranchus</taxon>
    </lineage>
</organism>
<keyword evidence="2" id="KW-1185">Reference proteome</keyword>
<accession>A0AAV3YC28</accession>
<dbReference type="Proteomes" id="UP000735302">
    <property type="component" value="Unassembled WGS sequence"/>
</dbReference>
<name>A0AAV3YC28_9GAST</name>
<dbReference type="EMBL" id="BLXT01000759">
    <property type="protein sequence ID" value="GFN79976.1"/>
    <property type="molecule type" value="Genomic_DNA"/>
</dbReference>
<evidence type="ECO:0000313" key="1">
    <source>
        <dbReference type="EMBL" id="GFN79976.1"/>
    </source>
</evidence>